<gene>
    <name evidence="2" type="ORF">BN2614_LOCUS3</name>
</gene>
<sequence length="115" mass="11824">MEETPRGLCGQKRHQDQELYTMLSVYLQDGDRVGRGSAGEHRPPPTCLPAAMVTPGPGSDVGVDSQPPDPTLDLTLLPGGSWRPLDGPQPHPATGGGQQEPAAAGGVVAPGILLA</sequence>
<organism evidence="2 3">
    <name type="scientific">Gulo gulo</name>
    <name type="common">Wolverine</name>
    <name type="synonym">Gluton</name>
    <dbReference type="NCBI Taxonomy" id="48420"/>
    <lineage>
        <taxon>Eukaryota</taxon>
        <taxon>Metazoa</taxon>
        <taxon>Chordata</taxon>
        <taxon>Craniata</taxon>
        <taxon>Vertebrata</taxon>
        <taxon>Euteleostomi</taxon>
        <taxon>Mammalia</taxon>
        <taxon>Eutheria</taxon>
        <taxon>Laurasiatheria</taxon>
        <taxon>Carnivora</taxon>
        <taxon>Caniformia</taxon>
        <taxon>Musteloidea</taxon>
        <taxon>Mustelidae</taxon>
        <taxon>Guloninae</taxon>
        <taxon>Gulo</taxon>
    </lineage>
</organism>
<evidence type="ECO:0000256" key="1">
    <source>
        <dbReference type="SAM" id="MobiDB-lite"/>
    </source>
</evidence>
<dbReference type="Proteomes" id="UP000269945">
    <property type="component" value="Unassembled WGS sequence"/>
</dbReference>
<feature type="compositionally biased region" description="Basic and acidic residues" evidence="1">
    <location>
        <begin position="31"/>
        <end position="43"/>
    </location>
</feature>
<protein>
    <submittedName>
        <fullName evidence="2">Uncharacterized protein</fullName>
    </submittedName>
</protein>
<dbReference type="EMBL" id="CYRY02005835">
    <property type="protein sequence ID" value="VCW70379.1"/>
    <property type="molecule type" value="Genomic_DNA"/>
</dbReference>
<accession>A0A9X9LK70</accession>
<evidence type="ECO:0000313" key="3">
    <source>
        <dbReference type="Proteomes" id="UP000269945"/>
    </source>
</evidence>
<reference evidence="2 3" key="1">
    <citation type="submission" date="2018-10" db="EMBL/GenBank/DDBJ databases">
        <authorList>
            <person name="Ekblom R."/>
            <person name="Jareborg N."/>
        </authorList>
    </citation>
    <scope>NUCLEOTIDE SEQUENCE [LARGE SCALE GENOMIC DNA]</scope>
    <source>
        <tissue evidence="2">Muscle</tissue>
    </source>
</reference>
<feature type="compositionally biased region" description="Low complexity" evidence="1">
    <location>
        <begin position="99"/>
        <end position="110"/>
    </location>
</feature>
<comment type="caution">
    <text evidence="2">The sequence shown here is derived from an EMBL/GenBank/DDBJ whole genome shotgun (WGS) entry which is preliminary data.</text>
</comment>
<name>A0A9X9LK70_GULGU</name>
<keyword evidence="3" id="KW-1185">Reference proteome</keyword>
<proteinExistence type="predicted"/>
<evidence type="ECO:0000313" key="2">
    <source>
        <dbReference type="EMBL" id="VCW70379.1"/>
    </source>
</evidence>
<feature type="region of interest" description="Disordered" evidence="1">
    <location>
        <begin position="31"/>
        <end position="110"/>
    </location>
</feature>
<dbReference type="AlphaFoldDB" id="A0A9X9LK70"/>